<dbReference type="Pfam" id="PF20586">
    <property type="entry name" value="DUF6788"/>
    <property type="match status" value="1"/>
</dbReference>
<evidence type="ECO:0000313" key="3">
    <source>
        <dbReference type="EMBL" id="MBZ0154918.1"/>
    </source>
</evidence>
<feature type="domain" description="DUF6922" evidence="2">
    <location>
        <begin position="53"/>
        <end position="102"/>
    </location>
</feature>
<evidence type="ECO:0000259" key="1">
    <source>
        <dbReference type="Pfam" id="PF20586"/>
    </source>
</evidence>
<protein>
    <submittedName>
        <fullName evidence="3">Uncharacterized protein</fullName>
    </submittedName>
</protein>
<evidence type="ECO:0000313" key="4">
    <source>
        <dbReference type="Proteomes" id="UP000705867"/>
    </source>
</evidence>
<dbReference type="EMBL" id="JAIOIV010000015">
    <property type="protein sequence ID" value="MBZ0154918.1"/>
    <property type="molecule type" value="Genomic_DNA"/>
</dbReference>
<dbReference type="InterPro" id="IPR046738">
    <property type="entry name" value="DUF6788"/>
</dbReference>
<comment type="caution">
    <text evidence="3">The sequence shown here is derived from an EMBL/GenBank/DDBJ whole genome shotgun (WGS) entry which is preliminary data.</text>
</comment>
<proteinExistence type="predicted"/>
<evidence type="ECO:0000259" key="2">
    <source>
        <dbReference type="Pfam" id="PF21956"/>
    </source>
</evidence>
<gene>
    <name evidence="3" type="ORF">K8I29_01725</name>
</gene>
<name>A0A953J287_9BACT</name>
<reference evidence="3" key="1">
    <citation type="journal article" date="2021" name="bioRxiv">
        <title>Unraveling nitrogen, sulfur and carbon metabolic pathways and microbial community transcriptional responses to substrate deprivation and toxicity stresses in a bioreactor mimicking anoxic brackish coastal sediment conditions.</title>
        <authorList>
            <person name="Martins P.D."/>
            <person name="Echeveste M.J."/>
            <person name="Arshad A."/>
            <person name="Kurth J."/>
            <person name="Ouboter H."/>
            <person name="Jetten M.S.M."/>
            <person name="Welte C.U."/>
        </authorList>
    </citation>
    <scope>NUCLEOTIDE SEQUENCE</scope>
    <source>
        <strain evidence="3">MAG_39</strain>
    </source>
</reference>
<dbReference type="InterPro" id="IPR053830">
    <property type="entry name" value="DUF6922"/>
</dbReference>
<organism evidence="3 4">
    <name type="scientific">Candidatus Nitrobium versatile</name>
    <dbReference type="NCBI Taxonomy" id="2884831"/>
    <lineage>
        <taxon>Bacteria</taxon>
        <taxon>Pseudomonadati</taxon>
        <taxon>Nitrospirota</taxon>
        <taxon>Nitrospiria</taxon>
        <taxon>Nitrospirales</taxon>
        <taxon>Nitrospiraceae</taxon>
        <taxon>Candidatus Nitrobium</taxon>
    </lineage>
</organism>
<reference evidence="3" key="2">
    <citation type="submission" date="2021-08" db="EMBL/GenBank/DDBJ databases">
        <authorList>
            <person name="Dalcin Martins P."/>
        </authorList>
    </citation>
    <scope>NUCLEOTIDE SEQUENCE</scope>
    <source>
        <strain evidence="3">MAG_39</strain>
    </source>
</reference>
<sequence length="125" mass="14690">MITKKIGKGEYAYLAVREGKKVVHKYLGPVDSPEVQKKLAEKKETAVVPERFRALFWDTNIDAIHLKRNARYIIERVLEFGELDALEWMQRVYPTQIIIDVLSVSRSISERSRNFWEIWFGVKHA</sequence>
<dbReference type="Proteomes" id="UP000705867">
    <property type="component" value="Unassembled WGS sequence"/>
</dbReference>
<dbReference type="AlphaFoldDB" id="A0A953J287"/>
<feature type="domain" description="DUF6788" evidence="1">
    <location>
        <begin position="4"/>
        <end position="37"/>
    </location>
</feature>
<dbReference type="Pfam" id="PF21956">
    <property type="entry name" value="DUF6922"/>
    <property type="match status" value="1"/>
</dbReference>
<accession>A0A953J287</accession>